<feature type="non-terminal residue" evidence="3">
    <location>
        <position position="1"/>
    </location>
</feature>
<accession>X1E740</accession>
<dbReference type="GO" id="GO:0016740">
    <property type="term" value="F:transferase activity"/>
    <property type="evidence" value="ECO:0007669"/>
    <property type="project" value="UniProtKB-KW"/>
</dbReference>
<evidence type="ECO:0000256" key="1">
    <source>
        <dbReference type="ARBA" id="ARBA00022679"/>
    </source>
</evidence>
<organism evidence="3">
    <name type="scientific">marine sediment metagenome</name>
    <dbReference type="NCBI Taxonomy" id="412755"/>
    <lineage>
        <taxon>unclassified sequences</taxon>
        <taxon>metagenomes</taxon>
        <taxon>ecological metagenomes</taxon>
    </lineage>
</organism>
<keyword evidence="1" id="KW-0808">Transferase</keyword>
<dbReference type="PROSITE" id="PS50980">
    <property type="entry name" value="COA_CT_NTER"/>
    <property type="match status" value="1"/>
</dbReference>
<dbReference type="InterPro" id="IPR029045">
    <property type="entry name" value="ClpP/crotonase-like_dom_sf"/>
</dbReference>
<dbReference type="InterPro" id="IPR034733">
    <property type="entry name" value="AcCoA_carboxyl_beta"/>
</dbReference>
<evidence type="ECO:0000313" key="3">
    <source>
        <dbReference type="EMBL" id="GAH29081.1"/>
    </source>
</evidence>
<evidence type="ECO:0000259" key="2">
    <source>
        <dbReference type="PROSITE" id="PS50980"/>
    </source>
</evidence>
<comment type="caution">
    <text evidence="3">The sequence shown here is derived from an EMBL/GenBank/DDBJ whole genome shotgun (WGS) entry which is preliminary data.</text>
</comment>
<dbReference type="Gene3D" id="3.90.226.10">
    <property type="entry name" value="2-enoyl-CoA Hydratase, Chain A, domain 1"/>
    <property type="match status" value="1"/>
</dbReference>
<dbReference type="AlphaFoldDB" id="X1E740"/>
<dbReference type="GO" id="GO:0003989">
    <property type="term" value="F:acetyl-CoA carboxylase activity"/>
    <property type="evidence" value="ECO:0007669"/>
    <property type="project" value="TreeGrafter"/>
</dbReference>
<dbReference type="InterPro" id="IPR011762">
    <property type="entry name" value="COA_CT_N"/>
</dbReference>
<proteinExistence type="predicted"/>
<reference evidence="3" key="1">
    <citation type="journal article" date="2014" name="Front. Microbiol.">
        <title>High frequency of phylogenetically diverse reductive dehalogenase-homologous genes in deep subseafloor sedimentary metagenomes.</title>
        <authorList>
            <person name="Kawai M."/>
            <person name="Futagami T."/>
            <person name="Toyoda A."/>
            <person name="Takaki Y."/>
            <person name="Nishi S."/>
            <person name="Hori S."/>
            <person name="Arai W."/>
            <person name="Tsubouchi T."/>
            <person name="Morono Y."/>
            <person name="Uchiyama I."/>
            <person name="Ito T."/>
            <person name="Fujiyama A."/>
            <person name="Inagaki F."/>
            <person name="Takami H."/>
        </authorList>
    </citation>
    <scope>NUCLEOTIDE SEQUENCE</scope>
    <source>
        <strain evidence="3">Expedition CK06-06</strain>
    </source>
</reference>
<gene>
    <name evidence="3" type="ORF">S03H2_03067</name>
</gene>
<dbReference type="GO" id="GO:0006633">
    <property type="term" value="P:fatty acid biosynthetic process"/>
    <property type="evidence" value="ECO:0007669"/>
    <property type="project" value="TreeGrafter"/>
</dbReference>
<dbReference type="SUPFAM" id="SSF52096">
    <property type="entry name" value="ClpP/crotonase"/>
    <property type="match status" value="1"/>
</dbReference>
<dbReference type="EMBL" id="BARU01001094">
    <property type="protein sequence ID" value="GAH29081.1"/>
    <property type="molecule type" value="Genomic_DNA"/>
</dbReference>
<dbReference type="Pfam" id="PF01039">
    <property type="entry name" value="Carboxyl_trans"/>
    <property type="match status" value="1"/>
</dbReference>
<protein>
    <recommendedName>
        <fullName evidence="2">CoA carboxyltransferase N-terminal domain-containing protein</fullName>
    </recommendedName>
</protein>
<sequence>VETFKFASIEAQEKKGLKEAVVTGEGEIGGFEVEFAVMDFGFRGGSMGSVVGEKVKRAILRAIEKKSHL</sequence>
<dbReference type="PANTHER" id="PTHR42995">
    <property type="entry name" value="ACETYL-COENZYME A CARBOXYLASE CARBOXYL TRANSFERASE SUBUNIT BETA, CHLOROPLASTIC"/>
    <property type="match status" value="1"/>
</dbReference>
<dbReference type="PANTHER" id="PTHR42995:SF5">
    <property type="entry name" value="ACETYL-COENZYME A CARBOXYLASE CARBOXYL TRANSFERASE SUBUNIT BETA, CHLOROPLASTIC"/>
    <property type="match status" value="1"/>
</dbReference>
<dbReference type="GO" id="GO:2001295">
    <property type="term" value="P:malonyl-CoA biosynthetic process"/>
    <property type="evidence" value="ECO:0007669"/>
    <property type="project" value="TreeGrafter"/>
</dbReference>
<feature type="domain" description="CoA carboxyltransferase N-terminal" evidence="2">
    <location>
        <begin position="1"/>
        <end position="69"/>
    </location>
</feature>
<name>X1E740_9ZZZZ</name>